<dbReference type="SMART" id="SM00895">
    <property type="entry name" value="FCD"/>
    <property type="match status" value="1"/>
</dbReference>
<protein>
    <submittedName>
        <fullName evidence="5">GntR family transcriptional regulator</fullName>
    </submittedName>
</protein>
<keyword evidence="3" id="KW-0804">Transcription</keyword>
<evidence type="ECO:0000256" key="2">
    <source>
        <dbReference type="ARBA" id="ARBA00023125"/>
    </source>
</evidence>
<name>A0ABP7JVB4_9RHOB</name>
<dbReference type="Gene3D" id="1.10.10.10">
    <property type="entry name" value="Winged helix-like DNA-binding domain superfamily/Winged helix DNA-binding domain"/>
    <property type="match status" value="1"/>
</dbReference>
<evidence type="ECO:0000256" key="3">
    <source>
        <dbReference type="ARBA" id="ARBA00023163"/>
    </source>
</evidence>
<evidence type="ECO:0000313" key="6">
    <source>
        <dbReference type="Proteomes" id="UP001399917"/>
    </source>
</evidence>
<dbReference type="Pfam" id="PF07729">
    <property type="entry name" value="FCD"/>
    <property type="match status" value="1"/>
</dbReference>
<dbReference type="Proteomes" id="UP001399917">
    <property type="component" value="Unassembled WGS sequence"/>
</dbReference>
<dbReference type="SMART" id="SM00345">
    <property type="entry name" value="HTH_GNTR"/>
    <property type="match status" value="1"/>
</dbReference>
<dbReference type="Gene3D" id="1.20.120.530">
    <property type="entry name" value="GntR ligand-binding domain-like"/>
    <property type="match status" value="1"/>
</dbReference>
<keyword evidence="6" id="KW-1185">Reference proteome</keyword>
<dbReference type="PROSITE" id="PS50949">
    <property type="entry name" value="HTH_GNTR"/>
    <property type="match status" value="1"/>
</dbReference>
<dbReference type="SUPFAM" id="SSF46785">
    <property type="entry name" value="Winged helix' DNA-binding domain"/>
    <property type="match status" value="1"/>
</dbReference>
<organism evidence="5 6">
    <name type="scientific">Celeribacter arenosi</name>
    <dbReference type="NCBI Taxonomy" id="792649"/>
    <lineage>
        <taxon>Bacteria</taxon>
        <taxon>Pseudomonadati</taxon>
        <taxon>Pseudomonadota</taxon>
        <taxon>Alphaproteobacteria</taxon>
        <taxon>Rhodobacterales</taxon>
        <taxon>Roseobacteraceae</taxon>
        <taxon>Celeribacter</taxon>
    </lineage>
</organism>
<comment type="caution">
    <text evidence="5">The sequence shown here is derived from an EMBL/GenBank/DDBJ whole genome shotgun (WGS) entry which is preliminary data.</text>
</comment>
<dbReference type="PANTHER" id="PTHR43537">
    <property type="entry name" value="TRANSCRIPTIONAL REGULATOR, GNTR FAMILY"/>
    <property type="match status" value="1"/>
</dbReference>
<dbReference type="InterPro" id="IPR000524">
    <property type="entry name" value="Tscrpt_reg_HTH_GntR"/>
</dbReference>
<keyword evidence="2" id="KW-0238">DNA-binding</keyword>
<evidence type="ECO:0000259" key="4">
    <source>
        <dbReference type="PROSITE" id="PS50949"/>
    </source>
</evidence>
<evidence type="ECO:0000313" key="5">
    <source>
        <dbReference type="EMBL" id="GAA3855129.1"/>
    </source>
</evidence>
<gene>
    <name evidence="5" type="ORF">GCM10022404_02920</name>
</gene>
<proteinExistence type="predicted"/>
<sequence>MIVNGELPLSNRVTESSAATLLGLSRTPVRMALIQLEAEGLLVKLDGRGYQVRPFEFSDLEKAAEVRGALEGIAAGRLAAMELTQDTIGAIEKSIAMTEAIIRRSAVTKLEIGVYQEANKIFHSTIATACGNEFVLEGLDRIANVPIIAPGAFTEVEGMAHAEMLRMTVGHSQHVIIWDAIQSGDAIRAENMMREHGAAPVRYARLFIGDGYHKKLLETGIVNQVETEPQDD</sequence>
<dbReference type="SUPFAM" id="SSF48008">
    <property type="entry name" value="GntR ligand-binding domain-like"/>
    <property type="match status" value="1"/>
</dbReference>
<keyword evidence="1" id="KW-0805">Transcription regulation</keyword>
<evidence type="ECO:0000256" key="1">
    <source>
        <dbReference type="ARBA" id="ARBA00023015"/>
    </source>
</evidence>
<feature type="domain" description="HTH gntR-type" evidence="4">
    <location>
        <begin position="1"/>
        <end position="55"/>
    </location>
</feature>
<dbReference type="InterPro" id="IPR011711">
    <property type="entry name" value="GntR_C"/>
</dbReference>
<accession>A0ABP7JVB4</accession>
<dbReference type="InterPro" id="IPR008920">
    <property type="entry name" value="TF_FadR/GntR_C"/>
</dbReference>
<dbReference type="EMBL" id="BAABDF010000002">
    <property type="protein sequence ID" value="GAA3855129.1"/>
    <property type="molecule type" value="Genomic_DNA"/>
</dbReference>
<dbReference type="InterPro" id="IPR036390">
    <property type="entry name" value="WH_DNA-bd_sf"/>
</dbReference>
<reference evidence="6" key="1">
    <citation type="journal article" date="2019" name="Int. J. Syst. Evol. Microbiol.">
        <title>The Global Catalogue of Microorganisms (GCM) 10K type strain sequencing project: providing services to taxonomists for standard genome sequencing and annotation.</title>
        <authorList>
            <consortium name="The Broad Institute Genomics Platform"/>
            <consortium name="The Broad Institute Genome Sequencing Center for Infectious Disease"/>
            <person name="Wu L."/>
            <person name="Ma J."/>
        </authorList>
    </citation>
    <scope>NUCLEOTIDE SEQUENCE [LARGE SCALE GENOMIC DNA]</scope>
    <source>
        <strain evidence="6">JCM 17190</strain>
    </source>
</reference>
<dbReference type="Pfam" id="PF00392">
    <property type="entry name" value="GntR"/>
    <property type="match status" value="1"/>
</dbReference>
<dbReference type="InterPro" id="IPR036388">
    <property type="entry name" value="WH-like_DNA-bd_sf"/>
</dbReference>
<dbReference type="PANTHER" id="PTHR43537:SF51">
    <property type="entry name" value="HTH-TYPE TRANSCRIPTIONAL REGULATOR LGOR-RELATED"/>
    <property type="match status" value="1"/>
</dbReference>